<reference evidence="9" key="1">
    <citation type="submission" date="2005-09" db="EMBL/GenBank/DDBJ databases">
        <title>Complete genome sequence of Clostridium kluyveri and comparative genomics of Clostridia species.</title>
        <authorList>
            <person name="Inui M."/>
            <person name="Nonaka H."/>
            <person name="Shinoda Y."/>
            <person name="Ikenaga Y."/>
            <person name="Abe M."/>
            <person name="Naito K."/>
            <person name="Vertes A.A."/>
            <person name="Yukawa H."/>
        </authorList>
    </citation>
    <scope>NUCLEOTIDE SEQUENCE [LARGE SCALE GENOMIC DNA]</scope>
    <source>
        <strain evidence="9">NBRC 12016</strain>
    </source>
</reference>
<evidence type="ECO:0000313" key="9">
    <source>
        <dbReference type="Proteomes" id="UP000007969"/>
    </source>
</evidence>
<feature type="active site" description="Nucleophile" evidence="5">
    <location>
        <position position="39"/>
    </location>
</feature>
<feature type="domain" description="tRNA pseudouridylate synthase B C-terminal" evidence="7">
    <location>
        <begin position="172"/>
        <end position="225"/>
    </location>
</feature>
<dbReference type="InterPro" id="IPR032819">
    <property type="entry name" value="TruB_C"/>
</dbReference>
<dbReference type="PANTHER" id="PTHR13767">
    <property type="entry name" value="TRNA-PSEUDOURIDINE SYNTHASE"/>
    <property type="match status" value="1"/>
</dbReference>
<comment type="catalytic activity">
    <reaction evidence="1 5">
        <text>uridine(55) in tRNA = pseudouridine(55) in tRNA</text>
        <dbReference type="Rhea" id="RHEA:42532"/>
        <dbReference type="Rhea" id="RHEA-COMP:10101"/>
        <dbReference type="Rhea" id="RHEA-COMP:10102"/>
        <dbReference type="ChEBI" id="CHEBI:65314"/>
        <dbReference type="ChEBI" id="CHEBI:65315"/>
        <dbReference type="EC" id="5.4.99.25"/>
    </reaction>
</comment>
<dbReference type="Proteomes" id="UP000007969">
    <property type="component" value="Chromosome"/>
</dbReference>
<dbReference type="NCBIfam" id="TIGR00431">
    <property type="entry name" value="TruB"/>
    <property type="match status" value="1"/>
</dbReference>
<evidence type="ECO:0000259" key="6">
    <source>
        <dbReference type="Pfam" id="PF01509"/>
    </source>
</evidence>
<keyword evidence="3 5" id="KW-0819">tRNA processing</keyword>
<evidence type="ECO:0000256" key="2">
    <source>
        <dbReference type="ARBA" id="ARBA00005642"/>
    </source>
</evidence>
<dbReference type="EC" id="5.4.99.25" evidence="5"/>
<dbReference type="FunFam" id="3.30.2350.10:FF:000011">
    <property type="entry name" value="tRNA pseudouridine synthase B"/>
    <property type="match status" value="1"/>
</dbReference>
<proteinExistence type="inferred from homology"/>
<evidence type="ECO:0000313" key="8">
    <source>
        <dbReference type="EMBL" id="BAH06380.1"/>
    </source>
</evidence>
<dbReference type="SUPFAM" id="SSF55120">
    <property type="entry name" value="Pseudouridine synthase"/>
    <property type="match status" value="1"/>
</dbReference>
<dbReference type="GO" id="GO:0160148">
    <property type="term" value="F:tRNA pseudouridine(55) synthase activity"/>
    <property type="evidence" value="ECO:0007669"/>
    <property type="project" value="UniProtKB-EC"/>
</dbReference>
<dbReference type="InterPro" id="IPR014780">
    <property type="entry name" value="tRNA_psdUridine_synth_TruB"/>
</dbReference>
<dbReference type="Pfam" id="PF01509">
    <property type="entry name" value="TruB_N"/>
    <property type="match status" value="1"/>
</dbReference>
<dbReference type="EMBL" id="AP009049">
    <property type="protein sequence ID" value="BAH06380.1"/>
    <property type="molecule type" value="Genomic_DNA"/>
</dbReference>
<dbReference type="CDD" id="cd02573">
    <property type="entry name" value="PseudoU_synth_EcTruB"/>
    <property type="match status" value="1"/>
</dbReference>
<accession>B9E1K5</accession>
<dbReference type="InterPro" id="IPR002501">
    <property type="entry name" value="PsdUridine_synth_N"/>
</dbReference>
<dbReference type="Gene3D" id="3.30.2350.10">
    <property type="entry name" value="Pseudouridine synthase"/>
    <property type="match status" value="1"/>
</dbReference>
<evidence type="ECO:0000256" key="1">
    <source>
        <dbReference type="ARBA" id="ARBA00000385"/>
    </source>
</evidence>
<gene>
    <name evidence="5" type="primary">truB</name>
    <name evidence="8" type="ordered locus">CKR_1329</name>
</gene>
<dbReference type="PANTHER" id="PTHR13767:SF2">
    <property type="entry name" value="PSEUDOURIDYLATE SYNTHASE TRUB1"/>
    <property type="match status" value="1"/>
</dbReference>
<dbReference type="HAMAP" id="MF_01080">
    <property type="entry name" value="TruB_bact"/>
    <property type="match status" value="1"/>
</dbReference>
<keyword evidence="4 5" id="KW-0413">Isomerase</keyword>
<dbReference type="Pfam" id="PF16198">
    <property type="entry name" value="TruB_C_2"/>
    <property type="match status" value="1"/>
</dbReference>
<dbReference type="AlphaFoldDB" id="B9E1K5"/>
<comment type="function">
    <text evidence="5">Responsible for synthesis of pseudouridine from uracil-55 in the psi GC loop of transfer RNAs.</text>
</comment>
<dbReference type="GO" id="GO:1990481">
    <property type="term" value="P:mRNA pseudouridine synthesis"/>
    <property type="evidence" value="ECO:0007669"/>
    <property type="project" value="TreeGrafter"/>
</dbReference>
<evidence type="ECO:0000256" key="3">
    <source>
        <dbReference type="ARBA" id="ARBA00022694"/>
    </source>
</evidence>
<dbReference type="GO" id="GO:0031119">
    <property type="term" value="P:tRNA pseudouridine synthesis"/>
    <property type="evidence" value="ECO:0007669"/>
    <property type="project" value="UniProtKB-UniRule"/>
</dbReference>
<protein>
    <recommendedName>
        <fullName evidence="5">tRNA pseudouridine synthase B</fullName>
        <ecNumber evidence="5">5.4.99.25</ecNumber>
    </recommendedName>
    <alternativeName>
        <fullName evidence="5">tRNA pseudouridine(55) synthase</fullName>
        <shortName evidence="5">Psi55 synthase</shortName>
    </alternativeName>
    <alternativeName>
        <fullName evidence="5">tRNA pseudouridylate synthase</fullName>
    </alternativeName>
    <alternativeName>
        <fullName evidence="5">tRNA-uridine isomerase</fullName>
    </alternativeName>
</protein>
<comment type="similarity">
    <text evidence="2 5">Belongs to the pseudouridine synthase TruB family. Type 1 subfamily.</text>
</comment>
<feature type="domain" description="Pseudouridine synthase II N-terminal" evidence="6">
    <location>
        <begin position="25"/>
        <end position="171"/>
    </location>
</feature>
<evidence type="ECO:0000259" key="7">
    <source>
        <dbReference type="Pfam" id="PF16198"/>
    </source>
</evidence>
<dbReference type="HOGENOM" id="CLU_032087_0_1_9"/>
<evidence type="ECO:0000256" key="5">
    <source>
        <dbReference type="HAMAP-Rule" id="MF_01080"/>
    </source>
</evidence>
<name>B9E1K5_CLOK1</name>
<organism evidence="8 9">
    <name type="scientific">Clostridium kluyveri (strain NBRC 12016)</name>
    <dbReference type="NCBI Taxonomy" id="583346"/>
    <lineage>
        <taxon>Bacteria</taxon>
        <taxon>Bacillati</taxon>
        <taxon>Bacillota</taxon>
        <taxon>Clostridia</taxon>
        <taxon>Eubacteriales</taxon>
        <taxon>Clostridiaceae</taxon>
        <taxon>Clostridium</taxon>
    </lineage>
</organism>
<dbReference type="KEGG" id="ckr:CKR_1329"/>
<evidence type="ECO:0000256" key="4">
    <source>
        <dbReference type="ARBA" id="ARBA00023235"/>
    </source>
</evidence>
<sequence length="290" mass="33102">MMDGILNINKPEGMTSFDVVRKVRFMLKNEKVGHTGTLDPMASGVLPICVGRATKFADYMVESKKIYLAELRLGITTETYDREGSVVNTRGVYLKKKDIIEEILSFQGEIEQVPPMYSALKVNGRRLYELARKGIEIERKKRKITIYSIDIVNIELPYVSFKVTCSKGTYIRSLCNDIGNNLNCGGTMWNLKRLSTGNFNIADSIALEYLDSENILKYIIPIDKALYGYPEVLVEDEYVKKILNGISIKDESFLSKTIKDKLYRVYIEGNKFIGIGMNKDFQFKMVKLFV</sequence>
<dbReference type="GO" id="GO:0003723">
    <property type="term" value="F:RNA binding"/>
    <property type="evidence" value="ECO:0007669"/>
    <property type="project" value="InterPro"/>
</dbReference>
<dbReference type="InterPro" id="IPR020103">
    <property type="entry name" value="PsdUridine_synth_cat_dom_sf"/>
</dbReference>